<dbReference type="Gene3D" id="2.60.120.260">
    <property type="entry name" value="Galactose-binding domain-like"/>
    <property type="match status" value="1"/>
</dbReference>
<gene>
    <name evidence="1" type="ORF">ABOD76_06670</name>
</gene>
<reference evidence="1" key="1">
    <citation type="submission" date="2024-06" db="EMBL/GenBank/DDBJ databases">
        <title>Draft Genome Sequence of Deinococcus sonorensis Type Strain KR-87, a Biofilm Producing Representative of the Genus Deinococcus.</title>
        <authorList>
            <person name="Boren L.S."/>
            <person name="Grosso R.A."/>
            <person name="Hugenberg-Cox A.N."/>
            <person name="Hill J.T.E."/>
            <person name="Albert C.M."/>
            <person name="Tuohy J.M."/>
        </authorList>
    </citation>
    <scope>NUCLEOTIDE SEQUENCE</scope>
    <source>
        <strain evidence="1">KR-87</strain>
    </source>
</reference>
<name>A0AAU7UCH1_9DEIO</name>
<evidence type="ECO:0000313" key="1">
    <source>
        <dbReference type="EMBL" id="XBV85983.1"/>
    </source>
</evidence>
<dbReference type="InterPro" id="IPR008979">
    <property type="entry name" value="Galactose-bd-like_sf"/>
</dbReference>
<dbReference type="EMBL" id="CP158299">
    <property type="protein sequence ID" value="XBV85983.1"/>
    <property type="molecule type" value="Genomic_DNA"/>
</dbReference>
<dbReference type="SUPFAM" id="SSF49785">
    <property type="entry name" value="Galactose-binding domain-like"/>
    <property type="match status" value="1"/>
</dbReference>
<accession>A0AAU7UCH1</accession>
<dbReference type="KEGG" id="dsc:ABOD76_06670"/>
<dbReference type="RefSeq" id="WP_350244032.1">
    <property type="nucleotide sequence ID" value="NZ_CP158299.1"/>
</dbReference>
<organism evidence="1">
    <name type="scientific">Deinococcus sonorensis KR-87</name>
    <dbReference type="NCBI Taxonomy" id="694439"/>
    <lineage>
        <taxon>Bacteria</taxon>
        <taxon>Thermotogati</taxon>
        <taxon>Deinococcota</taxon>
        <taxon>Deinococci</taxon>
        <taxon>Deinococcales</taxon>
        <taxon>Deinococcaceae</taxon>
        <taxon>Deinococcus</taxon>
    </lineage>
</organism>
<protein>
    <recommendedName>
        <fullName evidence="2">Glycoside hydrolase family 2 catalytic domain-containing protein</fullName>
    </recommendedName>
</protein>
<dbReference type="AlphaFoldDB" id="A0AAU7UCH1"/>
<evidence type="ECO:0008006" key="2">
    <source>
        <dbReference type="Google" id="ProtNLM"/>
    </source>
</evidence>
<sequence length="77" mass="9323">MDHVPFPRPQLERMHWQHLNGHWDFAYDDQQQWRTPQEVTFDRQILVPYAPESPASGIHDTGFHSTLWYRRRRHSGA</sequence>
<proteinExistence type="predicted"/>